<proteinExistence type="predicted"/>
<evidence type="ECO:0000313" key="2">
    <source>
        <dbReference type="EMBL" id="MPC07972.1"/>
    </source>
</evidence>
<name>A0A5B7CED1_PORTR</name>
<reference evidence="2 3" key="1">
    <citation type="submission" date="2019-05" db="EMBL/GenBank/DDBJ databases">
        <title>Another draft genome of Portunus trituberculatus and its Hox gene families provides insights of decapod evolution.</title>
        <authorList>
            <person name="Jeong J.-H."/>
            <person name="Song I."/>
            <person name="Kim S."/>
            <person name="Choi T."/>
            <person name="Kim D."/>
            <person name="Ryu S."/>
            <person name="Kim W."/>
        </authorList>
    </citation>
    <scope>NUCLEOTIDE SEQUENCE [LARGE SCALE GENOMIC DNA]</scope>
    <source>
        <tissue evidence="2">Muscle</tissue>
    </source>
</reference>
<comment type="caution">
    <text evidence="2">The sequence shown here is derived from an EMBL/GenBank/DDBJ whole genome shotgun (WGS) entry which is preliminary data.</text>
</comment>
<protein>
    <submittedName>
        <fullName evidence="2">Uncharacterized protein</fullName>
    </submittedName>
</protein>
<keyword evidence="3" id="KW-1185">Reference proteome</keyword>
<dbReference type="EMBL" id="VSRR010000013">
    <property type="protein sequence ID" value="MPC07972.1"/>
    <property type="molecule type" value="Genomic_DNA"/>
</dbReference>
<dbReference type="Proteomes" id="UP000324222">
    <property type="component" value="Unassembled WGS sequence"/>
</dbReference>
<feature type="compositionally biased region" description="Basic and acidic residues" evidence="1">
    <location>
        <begin position="182"/>
        <end position="196"/>
    </location>
</feature>
<accession>A0A5B7CED1</accession>
<feature type="compositionally biased region" description="Pro residues" evidence="1">
    <location>
        <begin position="43"/>
        <end position="55"/>
    </location>
</feature>
<evidence type="ECO:0000256" key="1">
    <source>
        <dbReference type="SAM" id="MobiDB-lite"/>
    </source>
</evidence>
<gene>
    <name evidence="2" type="ORF">E2C01_000540</name>
</gene>
<dbReference type="AlphaFoldDB" id="A0A5B7CED1"/>
<feature type="region of interest" description="Disordered" evidence="1">
    <location>
        <begin position="40"/>
        <end position="72"/>
    </location>
</feature>
<sequence>MTELHLLSSPPPKHTPPSFSSLTLPSSLFSQAIPALSLSSPSPRTPLPCSPPHPFPCAHENQPPSTPRSTGGQLHIGISCPNAAAVGRRASIICFAAVLRCVSADLKINGSCGGQSELRVDKASANTADNICAANVMRLPGSGTRPTLAWGIIGMHRTDLKSTGDDSSDAPVNKPGLPPLRGDPEERLKAGVHEAARATGGGRMAITSGGERQP</sequence>
<evidence type="ECO:0000313" key="3">
    <source>
        <dbReference type="Proteomes" id="UP000324222"/>
    </source>
</evidence>
<organism evidence="2 3">
    <name type="scientific">Portunus trituberculatus</name>
    <name type="common">Swimming crab</name>
    <name type="synonym">Neptunus trituberculatus</name>
    <dbReference type="NCBI Taxonomy" id="210409"/>
    <lineage>
        <taxon>Eukaryota</taxon>
        <taxon>Metazoa</taxon>
        <taxon>Ecdysozoa</taxon>
        <taxon>Arthropoda</taxon>
        <taxon>Crustacea</taxon>
        <taxon>Multicrustacea</taxon>
        <taxon>Malacostraca</taxon>
        <taxon>Eumalacostraca</taxon>
        <taxon>Eucarida</taxon>
        <taxon>Decapoda</taxon>
        <taxon>Pleocyemata</taxon>
        <taxon>Brachyura</taxon>
        <taxon>Eubrachyura</taxon>
        <taxon>Portunoidea</taxon>
        <taxon>Portunidae</taxon>
        <taxon>Portuninae</taxon>
        <taxon>Portunus</taxon>
    </lineage>
</organism>
<feature type="region of interest" description="Disordered" evidence="1">
    <location>
        <begin position="1"/>
        <end position="20"/>
    </location>
</feature>
<feature type="region of interest" description="Disordered" evidence="1">
    <location>
        <begin position="160"/>
        <end position="214"/>
    </location>
</feature>